<gene>
    <name evidence="3" type="ORF">C8D87_11352</name>
    <name evidence="2" type="ORF">C8D88_105415</name>
</gene>
<protein>
    <submittedName>
        <fullName evidence="2">Uncharacterized protein</fullName>
    </submittedName>
</protein>
<feature type="compositionally biased region" description="Polar residues" evidence="1">
    <location>
        <begin position="41"/>
        <end position="51"/>
    </location>
</feature>
<feature type="region of interest" description="Disordered" evidence="1">
    <location>
        <begin position="20"/>
        <end position="51"/>
    </location>
</feature>
<organism evidence="2 4">
    <name type="scientific">Lentzea atacamensis</name>
    <dbReference type="NCBI Taxonomy" id="531938"/>
    <lineage>
        <taxon>Bacteria</taxon>
        <taxon>Bacillati</taxon>
        <taxon>Actinomycetota</taxon>
        <taxon>Actinomycetes</taxon>
        <taxon>Pseudonocardiales</taxon>
        <taxon>Pseudonocardiaceae</taxon>
        <taxon>Lentzea</taxon>
    </lineage>
</organism>
<reference evidence="2 4" key="1">
    <citation type="submission" date="2018-05" db="EMBL/GenBank/DDBJ databases">
        <title>Genomic Encyclopedia of Type Strains, Phase IV (KMG-IV): sequencing the most valuable type-strain genomes for metagenomic binning, comparative biology and taxonomic classification.</title>
        <authorList>
            <person name="Goeker M."/>
        </authorList>
    </citation>
    <scope>NUCLEOTIDE SEQUENCE [LARGE SCALE GENOMIC DNA]</scope>
    <source>
        <strain evidence="3 5">DSM 45479</strain>
        <strain evidence="2 4">DSM 45480</strain>
    </source>
</reference>
<evidence type="ECO:0000313" key="4">
    <source>
        <dbReference type="Proteomes" id="UP000246005"/>
    </source>
</evidence>
<evidence type="ECO:0000313" key="3">
    <source>
        <dbReference type="EMBL" id="RAS59752.1"/>
    </source>
</evidence>
<dbReference type="EMBL" id="QGHB01000005">
    <property type="protein sequence ID" value="PWK86372.1"/>
    <property type="molecule type" value="Genomic_DNA"/>
</dbReference>
<evidence type="ECO:0000313" key="2">
    <source>
        <dbReference type="EMBL" id="PWK86372.1"/>
    </source>
</evidence>
<dbReference type="AlphaFoldDB" id="A0A316IGI6"/>
<dbReference type="Proteomes" id="UP000248714">
    <property type="component" value="Unassembled WGS sequence"/>
</dbReference>
<dbReference type="EMBL" id="QLTT01000013">
    <property type="protein sequence ID" value="RAS59752.1"/>
    <property type="molecule type" value="Genomic_DNA"/>
</dbReference>
<name>A0A316IGI6_9PSEU</name>
<proteinExistence type="predicted"/>
<evidence type="ECO:0000256" key="1">
    <source>
        <dbReference type="SAM" id="MobiDB-lite"/>
    </source>
</evidence>
<sequence>MSVAPKVAYRKLVDRLGSEPLRLPDGRLRSRAHAVSKRRSPANSAAISRNR</sequence>
<dbReference type="Proteomes" id="UP000246005">
    <property type="component" value="Unassembled WGS sequence"/>
</dbReference>
<keyword evidence="5" id="KW-1185">Reference proteome</keyword>
<feature type="compositionally biased region" description="Basic residues" evidence="1">
    <location>
        <begin position="29"/>
        <end position="40"/>
    </location>
</feature>
<comment type="caution">
    <text evidence="2">The sequence shown here is derived from an EMBL/GenBank/DDBJ whole genome shotgun (WGS) entry which is preliminary data.</text>
</comment>
<evidence type="ECO:0000313" key="5">
    <source>
        <dbReference type="Proteomes" id="UP000248714"/>
    </source>
</evidence>
<accession>A0A316IGI6</accession>